<evidence type="ECO:0000259" key="5">
    <source>
        <dbReference type="PROSITE" id="PS51412"/>
    </source>
</evidence>
<dbReference type="PANTHER" id="PTHR45742:SF8">
    <property type="entry name" value="FLOCCULATION PROTEIN FLO11"/>
    <property type="match status" value="1"/>
</dbReference>
<organism evidence="6 7">
    <name type="scientific">Paramecium sonneborni</name>
    <dbReference type="NCBI Taxonomy" id="65129"/>
    <lineage>
        <taxon>Eukaryota</taxon>
        <taxon>Sar</taxon>
        <taxon>Alveolata</taxon>
        <taxon>Ciliophora</taxon>
        <taxon>Intramacronucleata</taxon>
        <taxon>Oligohymenophorea</taxon>
        <taxon>Peniculida</taxon>
        <taxon>Parameciidae</taxon>
        <taxon>Paramecium</taxon>
    </lineage>
</organism>
<evidence type="ECO:0000256" key="4">
    <source>
        <dbReference type="ARBA" id="ARBA00023157"/>
    </source>
</evidence>
<dbReference type="GO" id="GO:0031640">
    <property type="term" value="P:killing of cells of another organism"/>
    <property type="evidence" value="ECO:0007669"/>
    <property type="project" value="UniProtKB-KW"/>
</dbReference>
<dbReference type="OrthoDB" id="284175at2759"/>
<protein>
    <recommendedName>
        <fullName evidence="5">MACPF domain-containing protein</fullName>
    </recommendedName>
</protein>
<dbReference type="AlphaFoldDB" id="A0A8S1L3Y0"/>
<keyword evidence="3" id="KW-0204">Cytolysis</keyword>
<dbReference type="Proteomes" id="UP000692954">
    <property type="component" value="Unassembled WGS sequence"/>
</dbReference>
<name>A0A8S1L3Y0_9CILI</name>
<keyword evidence="7" id="KW-1185">Reference proteome</keyword>
<dbReference type="GO" id="GO:0005576">
    <property type="term" value="C:extracellular region"/>
    <property type="evidence" value="ECO:0007669"/>
    <property type="project" value="UniProtKB-SubCell"/>
</dbReference>
<dbReference type="PANTHER" id="PTHR45742">
    <property type="entry name" value="COMPLEMENT COMPONENT C6"/>
    <property type="match status" value="1"/>
</dbReference>
<dbReference type="Pfam" id="PF01823">
    <property type="entry name" value="MACPF"/>
    <property type="match status" value="1"/>
</dbReference>
<reference evidence="6" key="1">
    <citation type="submission" date="2021-01" db="EMBL/GenBank/DDBJ databases">
        <authorList>
            <consortium name="Genoscope - CEA"/>
            <person name="William W."/>
        </authorList>
    </citation>
    <scope>NUCLEOTIDE SEQUENCE</scope>
</reference>
<evidence type="ECO:0000313" key="6">
    <source>
        <dbReference type="EMBL" id="CAD8057324.1"/>
    </source>
</evidence>
<dbReference type="InterPro" id="IPR020864">
    <property type="entry name" value="MACPF"/>
</dbReference>
<feature type="domain" description="MACPF" evidence="5">
    <location>
        <begin position="1"/>
        <end position="315"/>
    </location>
</feature>
<dbReference type="EMBL" id="CAJJDN010000011">
    <property type="protein sequence ID" value="CAD8057324.1"/>
    <property type="molecule type" value="Genomic_DNA"/>
</dbReference>
<evidence type="ECO:0000256" key="3">
    <source>
        <dbReference type="ARBA" id="ARBA00022852"/>
    </source>
</evidence>
<evidence type="ECO:0000313" key="7">
    <source>
        <dbReference type="Proteomes" id="UP000692954"/>
    </source>
</evidence>
<evidence type="ECO:0000256" key="2">
    <source>
        <dbReference type="ARBA" id="ARBA00022525"/>
    </source>
</evidence>
<comment type="caution">
    <text evidence="6">The sequence shown here is derived from an EMBL/GenBank/DDBJ whole genome shotgun (WGS) entry which is preliminary data.</text>
</comment>
<proteinExistence type="predicted"/>
<comment type="subcellular location">
    <subcellularLocation>
        <location evidence="1">Secreted</location>
    </subcellularLocation>
</comment>
<dbReference type="PROSITE" id="PS51412">
    <property type="entry name" value="MACPF_2"/>
    <property type="match status" value="1"/>
</dbReference>
<accession>A0A8S1L3Y0</accession>
<sequence>MLLFQQEDSQNIRSLLDSKKYILEFRQQKQAISDGKHKIRDNLNVITKKGCKYNFESFIIKNTEQIQNYMSSFVGVNLVSNIDITLWAFTKSSEFNHMQQKIEQNSVTFVISIAACQIAQITQVPELAEFNQSFIDQLSTLPIEYSVPQYLEFLFNFETHYTTDKVLGSRVDYVYTFPPGIVDDFDQKKSQEIDLKKASIITFALLKRVISLADIANRRGSQGLYQEKLNQNLILLNILQKAQVNQYQQEKDKFHHSKIDYQKTGQNLKQIIKLATQKNLNRLCKLLQLQGQRNGKCETNKSEIGQWVESKKVCLNFLKDFDWRGPCTQKCSFYKFKSKMHKNA</sequence>
<evidence type="ECO:0000256" key="1">
    <source>
        <dbReference type="ARBA" id="ARBA00004613"/>
    </source>
</evidence>
<gene>
    <name evidence="6" type="ORF">PSON_ATCC_30995.1.T0110145</name>
</gene>
<keyword evidence="2" id="KW-0964">Secreted</keyword>
<keyword evidence="4" id="KW-1015">Disulfide bond</keyword>